<reference evidence="2" key="1">
    <citation type="submission" date="2022-07" db="EMBL/GenBank/DDBJ databases">
        <title>Sphingomonas sp. nov., a novel bacterium isolated from the north slope of the Mount Everest.</title>
        <authorList>
            <person name="Cui X."/>
            <person name="Liu Y."/>
        </authorList>
    </citation>
    <scope>NUCLEOTIDE SEQUENCE</scope>
    <source>
        <strain evidence="2">S5-59</strain>
    </source>
</reference>
<accession>A0ABY5LCV8</accession>
<evidence type="ECO:0000313" key="2">
    <source>
        <dbReference type="EMBL" id="UUL83549.1"/>
    </source>
</evidence>
<keyword evidence="3" id="KW-1185">Reference proteome</keyword>
<dbReference type="RefSeq" id="WP_256507388.1">
    <property type="nucleotide sequence ID" value="NZ_CP101740.1"/>
</dbReference>
<evidence type="ECO:0000313" key="3">
    <source>
        <dbReference type="Proteomes" id="UP001058533"/>
    </source>
</evidence>
<keyword evidence="1" id="KW-0732">Signal</keyword>
<evidence type="ECO:0000256" key="1">
    <source>
        <dbReference type="SAM" id="SignalP"/>
    </source>
</evidence>
<proteinExistence type="predicted"/>
<gene>
    <name evidence="2" type="ORF">NMP03_04815</name>
</gene>
<protein>
    <submittedName>
        <fullName evidence="2">L,D-transpeptidase</fullName>
    </submittedName>
</protein>
<name>A0ABY5LCV8_9SPHN</name>
<dbReference type="EMBL" id="CP101740">
    <property type="protein sequence ID" value="UUL83549.1"/>
    <property type="molecule type" value="Genomic_DNA"/>
</dbReference>
<dbReference type="Proteomes" id="UP001058533">
    <property type="component" value="Chromosome"/>
</dbReference>
<feature type="chain" id="PRO_5045818333" evidence="1">
    <location>
        <begin position="21"/>
        <end position="219"/>
    </location>
</feature>
<sequence length="219" mass="23461">MRRAAIAVVLATAIASPLVAARADPGGEPARRADFKVELPSDKARTLADWVVASRDHQNLPFAIIDKTAARVFVFARDGSVTGAAAALLGSAVGDDSAPGIGQRRLTAILPHERTTPAGRYQAALGHDLDQDILWIDYDKALSLHRVIDGKAKDRRRQRLASPTAADNRISYGCINVPEAFYDGVVAPAFAGTVGIVYILPETRDLAEVFPAMRAVPQR</sequence>
<feature type="signal peptide" evidence="1">
    <location>
        <begin position="1"/>
        <end position="20"/>
    </location>
</feature>
<organism evidence="2 3">
    <name type="scientific">Sphingomonas qomolangmaensis</name>
    <dbReference type="NCBI Taxonomy" id="2918765"/>
    <lineage>
        <taxon>Bacteria</taxon>
        <taxon>Pseudomonadati</taxon>
        <taxon>Pseudomonadota</taxon>
        <taxon>Alphaproteobacteria</taxon>
        <taxon>Sphingomonadales</taxon>
        <taxon>Sphingomonadaceae</taxon>
        <taxon>Sphingomonas</taxon>
    </lineage>
</organism>